<dbReference type="Pfam" id="PF12502">
    <property type="entry name" value="DUF3710"/>
    <property type="match status" value="1"/>
</dbReference>
<proteinExistence type="predicted"/>
<reference evidence="1" key="1">
    <citation type="submission" date="2020-05" db="EMBL/GenBank/DDBJ databases">
        <authorList>
            <person name="Chiriac C."/>
            <person name="Salcher M."/>
            <person name="Ghai R."/>
            <person name="Kavagutti S V."/>
        </authorList>
    </citation>
    <scope>NUCLEOTIDE SEQUENCE</scope>
</reference>
<protein>
    <submittedName>
        <fullName evidence="1">Unannotated protein</fullName>
    </submittedName>
</protein>
<gene>
    <name evidence="1" type="ORF">UFOPK3401_00271</name>
</gene>
<organism evidence="1">
    <name type="scientific">freshwater metagenome</name>
    <dbReference type="NCBI Taxonomy" id="449393"/>
    <lineage>
        <taxon>unclassified sequences</taxon>
        <taxon>metagenomes</taxon>
        <taxon>ecological metagenomes</taxon>
    </lineage>
</organism>
<dbReference type="EMBL" id="CAFBLM010000006">
    <property type="protein sequence ID" value="CAB4861476.1"/>
    <property type="molecule type" value="Genomic_DNA"/>
</dbReference>
<sequence length="154" mass="16744">MLLYVPQDFEIRLEVREDDQSVLSVDVLHNDLTLQVMPYAGPRGSGIWDEVSSALAEAIATDGGTSAPYPSGYGTQLLASLKNEGSSVQARFLGFDGPRWFVRAVISGPLAHDDQAVQPFLDVINQVVVVRDDLARPMQEPLELSLPSDLPPVV</sequence>
<dbReference type="InterPro" id="IPR022183">
    <property type="entry name" value="DUF3710"/>
</dbReference>
<name>A0A6J7CUD9_9ZZZZ</name>
<evidence type="ECO:0000313" key="1">
    <source>
        <dbReference type="EMBL" id="CAB4861476.1"/>
    </source>
</evidence>
<dbReference type="AlphaFoldDB" id="A0A6J7CUD9"/>
<accession>A0A6J7CUD9</accession>